<dbReference type="EMBL" id="CAJVQA010023838">
    <property type="protein sequence ID" value="CAG8780032.1"/>
    <property type="molecule type" value="Genomic_DNA"/>
</dbReference>
<reference evidence="2" key="1">
    <citation type="submission" date="2021-06" db="EMBL/GenBank/DDBJ databases">
        <authorList>
            <person name="Kallberg Y."/>
            <person name="Tangrot J."/>
            <person name="Rosling A."/>
        </authorList>
    </citation>
    <scope>NUCLEOTIDE SEQUENCE</scope>
    <source>
        <strain evidence="2">FL966</strain>
    </source>
</reference>
<dbReference type="SUPFAM" id="SSF46689">
    <property type="entry name" value="Homeodomain-like"/>
    <property type="match status" value="1"/>
</dbReference>
<evidence type="ECO:0000313" key="2">
    <source>
        <dbReference type="EMBL" id="CAG8780032.1"/>
    </source>
</evidence>
<dbReference type="InterPro" id="IPR001387">
    <property type="entry name" value="Cro/C1-type_HTH"/>
</dbReference>
<dbReference type="PANTHER" id="PTHR19303">
    <property type="entry name" value="TRANSPOSON"/>
    <property type="match status" value="1"/>
</dbReference>
<dbReference type="Proteomes" id="UP000789759">
    <property type="component" value="Unassembled WGS sequence"/>
</dbReference>
<comment type="caution">
    <text evidence="2">The sequence shown here is derived from an EMBL/GenBank/DDBJ whole genome shotgun (WGS) entry which is preliminary data.</text>
</comment>
<accession>A0A9N9JGW7</accession>
<proteinExistence type="predicted"/>
<evidence type="ECO:0000259" key="1">
    <source>
        <dbReference type="PROSITE" id="PS50943"/>
    </source>
</evidence>
<gene>
    <name evidence="2" type="ORF">CPELLU_LOCUS16330</name>
</gene>
<dbReference type="AlphaFoldDB" id="A0A9N9JGW7"/>
<keyword evidence="3" id="KW-1185">Reference proteome</keyword>
<evidence type="ECO:0000313" key="3">
    <source>
        <dbReference type="Proteomes" id="UP000789759"/>
    </source>
</evidence>
<dbReference type="OrthoDB" id="9909311at2759"/>
<dbReference type="InterPro" id="IPR009057">
    <property type="entry name" value="Homeodomain-like_sf"/>
</dbReference>
<name>A0A9N9JGW7_9GLOM</name>
<feature type="non-terminal residue" evidence="2">
    <location>
        <position position="1"/>
    </location>
</feature>
<dbReference type="Pfam" id="PF03184">
    <property type="entry name" value="DDE_1"/>
    <property type="match status" value="1"/>
</dbReference>
<sequence length="369" mass="42492">KKVKIIKRKEENKNLTYTDLAKEYDIDRSTISNILRDKNNHLQLYNTTSAYIQQHVHLQNRQFHIIDKAVYKLFLELHSHNVPVSGFQQRFGISSKTISGESESANKAAIESRRCHFQELLNNYYLDNILNANKTGLYFHLGPNKTLASKNDTAKEYKKDKSCLTILLCCNASGTQKFKPFVISKSACPNQVNQSTILLTDNCSAYSSPKLQNIKLKFLPPNITSVIQLCDASIIKNFKVNYHKLLVTKWINEVEILSSTIVHCWKKTKILLLEINLTTDTNNNNNFDELEQLLEELEMSYDYIKLSAEEYVEQGLINNKDSNNEADDEEEKEIIDDLVSYNEGKKALEVAKKYLEQSQFATKNDIYLL</sequence>
<protein>
    <submittedName>
        <fullName evidence="2">19465_t:CDS:1</fullName>
    </submittedName>
</protein>
<dbReference type="InterPro" id="IPR004875">
    <property type="entry name" value="DDE_SF_endonuclease_dom"/>
</dbReference>
<dbReference type="GO" id="GO:0003677">
    <property type="term" value="F:DNA binding"/>
    <property type="evidence" value="ECO:0007669"/>
    <property type="project" value="TreeGrafter"/>
</dbReference>
<organism evidence="2 3">
    <name type="scientific">Cetraspora pellucida</name>
    <dbReference type="NCBI Taxonomy" id="1433469"/>
    <lineage>
        <taxon>Eukaryota</taxon>
        <taxon>Fungi</taxon>
        <taxon>Fungi incertae sedis</taxon>
        <taxon>Mucoromycota</taxon>
        <taxon>Glomeromycotina</taxon>
        <taxon>Glomeromycetes</taxon>
        <taxon>Diversisporales</taxon>
        <taxon>Gigasporaceae</taxon>
        <taxon>Cetraspora</taxon>
    </lineage>
</organism>
<dbReference type="PANTHER" id="PTHR19303:SF73">
    <property type="entry name" value="PROTEIN PDC2"/>
    <property type="match status" value="1"/>
</dbReference>
<dbReference type="PROSITE" id="PS50943">
    <property type="entry name" value="HTH_CROC1"/>
    <property type="match status" value="1"/>
</dbReference>
<dbReference type="Gene3D" id="1.10.10.60">
    <property type="entry name" value="Homeodomain-like"/>
    <property type="match status" value="1"/>
</dbReference>
<dbReference type="CDD" id="cd00093">
    <property type="entry name" value="HTH_XRE"/>
    <property type="match status" value="1"/>
</dbReference>
<dbReference type="InterPro" id="IPR050863">
    <property type="entry name" value="CenT-Element_Derived"/>
</dbReference>
<feature type="domain" description="HTH cro/C1-type" evidence="1">
    <location>
        <begin position="6"/>
        <end position="40"/>
    </location>
</feature>
<dbReference type="GO" id="GO:0005634">
    <property type="term" value="C:nucleus"/>
    <property type="evidence" value="ECO:0007669"/>
    <property type="project" value="TreeGrafter"/>
</dbReference>